<dbReference type="Pfam" id="PF02416">
    <property type="entry name" value="TatA_B_E"/>
    <property type="match status" value="1"/>
</dbReference>
<name>A0A0W0WGQ2_9GAMM</name>
<proteinExistence type="predicted"/>
<dbReference type="GO" id="GO:0015031">
    <property type="term" value="P:protein transport"/>
    <property type="evidence" value="ECO:0007669"/>
    <property type="project" value="UniProtKB-KW"/>
</dbReference>
<feature type="compositionally biased region" description="Basic and acidic residues" evidence="8">
    <location>
        <begin position="64"/>
        <end position="85"/>
    </location>
</feature>
<dbReference type="OrthoDB" id="5653976at2"/>
<comment type="caution">
    <text evidence="9">The sequence shown here is derived from an EMBL/GenBank/DDBJ whole genome shotgun (WGS) entry which is preliminary data.</text>
</comment>
<dbReference type="GO" id="GO:0016020">
    <property type="term" value="C:membrane"/>
    <property type="evidence" value="ECO:0007669"/>
    <property type="project" value="UniProtKB-ARBA"/>
</dbReference>
<evidence type="ECO:0000256" key="7">
    <source>
        <dbReference type="ARBA" id="ARBA00023136"/>
    </source>
</evidence>
<evidence type="ECO:0000256" key="1">
    <source>
        <dbReference type="ARBA" id="ARBA00004167"/>
    </source>
</evidence>
<gene>
    <name evidence="9" type="primary">tatB</name>
    <name evidence="9" type="ORF">Lisr_0604</name>
</gene>
<evidence type="ECO:0000256" key="4">
    <source>
        <dbReference type="ARBA" id="ARBA00022927"/>
    </source>
</evidence>
<dbReference type="Gene3D" id="1.20.5.3310">
    <property type="match status" value="1"/>
</dbReference>
<dbReference type="EMBL" id="LNYH01000021">
    <property type="protein sequence ID" value="KTD31521.1"/>
    <property type="molecule type" value="Genomic_DNA"/>
</dbReference>
<dbReference type="RefSeq" id="WP_058500983.1">
    <property type="nucleotide sequence ID" value="NZ_CAAAJA010000006.1"/>
</dbReference>
<comment type="subcellular location">
    <subcellularLocation>
        <location evidence="1">Membrane</location>
        <topology evidence="1">Single-pass membrane protein</topology>
    </subcellularLocation>
</comment>
<evidence type="ECO:0000256" key="2">
    <source>
        <dbReference type="ARBA" id="ARBA00022448"/>
    </source>
</evidence>
<keyword evidence="3" id="KW-0812">Transmembrane</keyword>
<keyword evidence="5" id="KW-1133">Transmembrane helix</keyword>
<evidence type="ECO:0000313" key="9">
    <source>
        <dbReference type="EMBL" id="KTD31521.1"/>
    </source>
</evidence>
<dbReference type="AlphaFoldDB" id="A0A0W0WGQ2"/>
<evidence type="ECO:0000256" key="8">
    <source>
        <dbReference type="SAM" id="MobiDB-lite"/>
    </source>
</evidence>
<keyword evidence="4" id="KW-0653">Protein transport</keyword>
<evidence type="ECO:0000256" key="3">
    <source>
        <dbReference type="ARBA" id="ARBA00022692"/>
    </source>
</evidence>
<organism evidence="9 10">
    <name type="scientific">Legionella israelensis</name>
    <dbReference type="NCBI Taxonomy" id="454"/>
    <lineage>
        <taxon>Bacteria</taxon>
        <taxon>Pseudomonadati</taxon>
        <taxon>Pseudomonadota</taxon>
        <taxon>Gammaproteobacteria</taxon>
        <taxon>Legionellales</taxon>
        <taxon>Legionellaceae</taxon>
        <taxon>Legionella</taxon>
    </lineage>
</organism>
<reference evidence="9 10" key="1">
    <citation type="submission" date="2015-11" db="EMBL/GenBank/DDBJ databases">
        <title>Genomic analysis of 38 Legionella species identifies large and diverse effector repertoires.</title>
        <authorList>
            <person name="Burstein D."/>
            <person name="Amaro F."/>
            <person name="Zusman T."/>
            <person name="Lifshitz Z."/>
            <person name="Cohen O."/>
            <person name="Gilbert J.A."/>
            <person name="Pupko T."/>
            <person name="Shuman H.A."/>
            <person name="Segal G."/>
        </authorList>
    </citation>
    <scope>NUCLEOTIDE SEQUENCE [LARGE SCALE GENOMIC DNA]</scope>
    <source>
        <strain evidence="9 10">Bercovier 4</strain>
    </source>
</reference>
<keyword evidence="7" id="KW-0472">Membrane</keyword>
<feature type="region of interest" description="Disordered" evidence="8">
    <location>
        <begin position="58"/>
        <end position="85"/>
    </location>
</feature>
<sequence length="85" mass="9967">MSMAELLLILFVAVIVFGPSKLPMLARHLGLIFKKMDKLKQQANEIWQQHLKEVQLSDNTQKAQEADLQYHKEHFNEPEKPQRVE</sequence>
<dbReference type="InterPro" id="IPR003369">
    <property type="entry name" value="TatA/B/E"/>
</dbReference>
<keyword evidence="6" id="KW-0811">Translocation</keyword>
<keyword evidence="10" id="KW-1185">Reference proteome</keyword>
<evidence type="ECO:0000256" key="5">
    <source>
        <dbReference type="ARBA" id="ARBA00022989"/>
    </source>
</evidence>
<dbReference type="Proteomes" id="UP000054761">
    <property type="component" value="Unassembled WGS sequence"/>
</dbReference>
<evidence type="ECO:0000256" key="6">
    <source>
        <dbReference type="ARBA" id="ARBA00023010"/>
    </source>
</evidence>
<dbReference type="STRING" id="454.Lisr_0604"/>
<dbReference type="PATRIC" id="fig|454.4.peg.638"/>
<evidence type="ECO:0000313" key="10">
    <source>
        <dbReference type="Proteomes" id="UP000054761"/>
    </source>
</evidence>
<accession>A0A0W0WGQ2</accession>
<protein>
    <submittedName>
        <fullName evidence="9">TatB protein (Twin arginine translocation)</fullName>
    </submittedName>
</protein>
<keyword evidence="2" id="KW-0813">Transport</keyword>